<evidence type="ECO:0000313" key="2">
    <source>
        <dbReference type="Proteomes" id="UP001187192"/>
    </source>
</evidence>
<protein>
    <submittedName>
        <fullName evidence="1">Uncharacterized protein</fullName>
    </submittedName>
</protein>
<accession>A0AA88AMP3</accession>
<organism evidence="1 2">
    <name type="scientific">Ficus carica</name>
    <name type="common">Common fig</name>
    <dbReference type="NCBI Taxonomy" id="3494"/>
    <lineage>
        <taxon>Eukaryota</taxon>
        <taxon>Viridiplantae</taxon>
        <taxon>Streptophyta</taxon>
        <taxon>Embryophyta</taxon>
        <taxon>Tracheophyta</taxon>
        <taxon>Spermatophyta</taxon>
        <taxon>Magnoliopsida</taxon>
        <taxon>eudicotyledons</taxon>
        <taxon>Gunneridae</taxon>
        <taxon>Pentapetalae</taxon>
        <taxon>rosids</taxon>
        <taxon>fabids</taxon>
        <taxon>Rosales</taxon>
        <taxon>Moraceae</taxon>
        <taxon>Ficeae</taxon>
        <taxon>Ficus</taxon>
    </lineage>
</organism>
<evidence type="ECO:0000313" key="1">
    <source>
        <dbReference type="EMBL" id="GMN53782.1"/>
    </source>
</evidence>
<sequence>MLVKIPSAMLRFIENDNSVELAYGNLAVSTSHKMRTSSPYSPASVTTNSEAQQLPILFSL</sequence>
<gene>
    <name evidence="1" type="ORF">TIFTF001_022919</name>
</gene>
<dbReference type="Gramene" id="FCD_00037644-RA">
    <property type="protein sequence ID" value="FCD_00037644-RA:cds"/>
    <property type="gene ID" value="FCD_00037644"/>
</dbReference>
<keyword evidence="2" id="KW-1185">Reference proteome</keyword>
<proteinExistence type="predicted"/>
<name>A0AA88AMP3_FICCA</name>
<comment type="caution">
    <text evidence="1">The sequence shown here is derived from an EMBL/GenBank/DDBJ whole genome shotgun (WGS) entry which is preliminary data.</text>
</comment>
<dbReference type="EMBL" id="BTGU01000048">
    <property type="protein sequence ID" value="GMN53782.1"/>
    <property type="molecule type" value="Genomic_DNA"/>
</dbReference>
<reference evidence="1" key="1">
    <citation type="submission" date="2023-07" db="EMBL/GenBank/DDBJ databases">
        <title>draft genome sequence of fig (Ficus carica).</title>
        <authorList>
            <person name="Takahashi T."/>
            <person name="Nishimura K."/>
        </authorList>
    </citation>
    <scope>NUCLEOTIDE SEQUENCE</scope>
</reference>
<dbReference type="Proteomes" id="UP001187192">
    <property type="component" value="Unassembled WGS sequence"/>
</dbReference>
<dbReference type="AlphaFoldDB" id="A0AA88AMP3"/>